<reference evidence="1" key="1">
    <citation type="submission" date="2021-06" db="EMBL/GenBank/DDBJ databases">
        <authorList>
            <person name="Kallberg Y."/>
            <person name="Tangrot J."/>
            <person name="Rosling A."/>
        </authorList>
    </citation>
    <scope>NUCLEOTIDE SEQUENCE</scope>
    <source>
        <strain evidence="1">CL356</strain>
    </source>
</reference>
<proteinExistence type="predicted"/>
<name>A0ACA9NVM7_9GLOM</name>
<protein>
    <submittedName>
        <fullName evidence="1">2216_t:CDS:1</fullName>
    </submittedName>
</protein>
<sequence length="424" mass="48060">GDPPIFFDCFDERQVIPAVLHQKKSSIYYGDHWLLDLPPTITDRPQISHECIAYIDAGEVAIIDLSLLINDLFIKRIEIWRTNWLMALEAFKDFNAPSTMDDYIILNFEAYNSILKPEVHLGYIKSLLPVQINNSLEDALTIIESGDQGLPLRERVTSIRNDRRLMAKLKANWIRDIKPVPTASILASDGDEESEFNTEEAIDRLPKADPRWLGDEPEDYGTLTYRGKRPDLYTHIESSDEDDYNVSPSRIRSPSRDRDAKHRAKTQKEDAQPDKFSRLRLPPDLRNSTSSLMSLRPRLGSSNREKAVSSVPGPLPTILPPSSRSFKGFWMDTIADQGIRLAGDFGESGKRTRSMPDKPKKADLTPSSSDKPARSVPDDIKGKGVAHGYELDRGARYPLDEDPWTDDELELSPTAQFFKIHEDL</sequence>
<accession>A0ACA9NVM7</accession>
<keyword evidence="2" id="KW-1185">Reference proteome</keyword>
<dbReference type="Proteomes" id="UP000789525">
    <property type="component" value="Unassembled WGS sequence"/>
</dbReference>
<organism evidence="1 2">
    <name type="scientific">Acaulospora colombiana</name>
    <dbReference type="NCBI Taxonomy" id="27376"/>
    <lineage>
        <taxon>Eukaryota</taxon>
        <taxon>Fungi</taxon>
        <taxon>Fungi incertae sedis</taxon>
        <taxon>Mucoromycota</taxon>
        <taxon>Glomeromycotina</taxon>
        <taxon>Glomeromycetes</taxon>
        <taxon>Diversisporales</taxon>
        <taxon>Acaulosporaceae</taxon>
        <taxon>Acaulospora</taxon>
    </lineage>
</organism>
<comment type="caution">
    <text evidence="1">The sequence shown here is derived from an EMBL/GenBank/DDBJ whole genome shotgun (WGS) entry which is preliminary data.</text>
</comment>
<feature type="non-terminal residue" evidence="1">
    <location>
        <position position="1"/>
    </location>
</feature>
<evidence type="ECO:0000313" key="2">
    <source>
        <dbReference type="Proteomes" id="UP000789525"/>
    </source>
</evidence>
<dbReference type="EMBL" id="CAJVPT010025931">
    <property type="protein sequence ID" value="CAG8677364.1"/>
    <property type="molecule type" value="Genomic_DNA"/>
</dbReference>
<evidence type="ECO:0000313" key="1">
    <source>
        <dbReference type="EMBL" id="CAG8677364.1"/>
    </source>
</evidence>
<gene>
    <name evidence="1" type="ORF">ACOLOM_LOCUS9198</name>
</gene>